<dbReference type="SUPFAM" id="SSF52096">
    <property type="entry name" value="ClpP/crotonase"/>
    <property type="match status" value="1"/>
</dbReference>
<name>A0A8X8H3U2_9RHOB</name>
<organism evidence="1 2">
    <name type="scientific">Fertoeibacter niger</name>
    <dbReference type="NCBI Taxonomy" id="2656921"/>
    <lineage>
        <taxon>Bacteria</taxon>
        <taxon>Pseudomonadati</taxon>
        <taxon>Pseudomonadota</taxon>
        <taxon>Alphaproteobacteria</taxon>
        <taxon>Rhodobacterales</taxon>
        <taxon>Paracoccaceae</taxon>
        <taxon>Fertoeibacter</taxon>
    </lineage>
</organism>
<accession>A0A8X8H3U2</accession>
<gene>
    <name evidence="1" type="ORF">GEU84_020620</name>
</gene>
<dbReference type="Gene3D" id="3.90.226.10">
    <property type="entry name" value="2-enoyl-CoA Hydratase, Chain A, domain 1"/>
    <property type="match status" value="1"/>
</dbReference>
<dbReference type="AlphaFoldDB" id="A0A8X8H3U2"/>
<dbReference type="Proteomes" id="UP000484076">
    <property type="component" value="Unassembled WGS sequence"/>
</dbReference>
<dbReference type="EMBL" id="WHUT02000023">
    <property type="protein sequence ID" value="NUB46795.1"/>
    <property type="molecule type" value="Genomic_DNA"/>
</dbReference>
<dbReference type="RefSeq" id="WP_152828776.1">
    <property type="nucleotide sequence ID" value="NZ_WHUT02000023.1"/>
</dbReference>
<proteinExistence type="predicted"/>
<keyword evidence="2" id="KW-1185">Reference proteome</keyword>
<protein>
    <submittedName>
        <fullName evidence="1">Uncharacterized protein</fullName>
    </submittedName>
</protein>
<dbReference type="InterPro" id="IPR029045">
    <property type="entry name" value="ClpP/crotonase-like_dom_sf"/>
</dbReference>
<evidence type="ECO:0000313" key="1">
    <source>
        <dbReference type="EMBL" id="NUB46795.1"/>
    </source>
</evidence>
<comment type="caution">
    <text evidence="1">The sequence shown here is derived from an EMBL/GenBank/DDBJ whole genome shotgun (WGS) entry which is preliminary data.</text>
</comment>
<reference evidence="1" key="1">
    <citation type="submission" date="2020-05" db="EMBL/GenBank/DDBJ databases">
        <title>Fertoebacter nigrum gen. nov., sp. nov., a new member of the family Rhodobacteraceae.</title>
        <authorList>
            <person name="Szuroczki S."/>
            <person name="Abbaszade G."/>
            <person name="Buni D."/>
            <person name="Schumann P."/>
            <person name="Toth E."/>
        </authorList>
    </citation>
    <scope>NUCLEOTIDE SEQUENCE</scope>
    <source>
        <strain evidence="1">RG-N-1a</strain>
    </source>
</reference>
<sequence>MSMGQVDVGRYGGSYVRHTLCAAVPLAIALTWAFEGRAEVVTKFSDTVGYVPMFVASLTGPVSSGDAAKLVASAKEISEAQHRVMILNSEGGDLAAAMAIGRFARSAGLDVIVPADAVCFSACVFILSAGIEKTVLGEVGIHRPYFTSSVDGSVADAIMTVKSEAGQFFADMNISPSLAEDMFSIEPSDMRILTQAELRDYRLNTMDYVTREARSVAAAQRYGLSRAAYEAFAADLNYSCQVFMTDPAAGKRCMAGVAARHGVPLPPGMMGSD</sequence>
<evidence type="ECO:0000313" key="2">
    <source>
        <dbReference type="Proteomes" id="UP000484076"/>
    </source>
</evidence>